<gene>
    <name evidence="3" type="ORF">J2S55_008666</name>
</gene>
<name>A0ABT9RJG9_9ACTN</name>
<dbReference type="Proteomes" id="UP001230426">
    <property type="component" value="Unassembled WGS sequence"/>
</dbReference>
<feature type="chain" id="PRO_5046234728" evidence="2">
    <location>
        <begin position="25"/>
        <end position="272"/>
    </location>
</feature>
<reference evidence="3 4" key="1">
    <citation type="submission" date="2023-07" db="EMBL/GenBank/DDBJ databases">
        <title>Sequencing the genomes of 1000 actinobacteria strains.</title>
        <authorList>
            <person name="Klenk H.-P."/>
        </authorList>
    </citation>
    <scope>NUCLEOTIDE SEQUENCE [LARGE SCALE GENOMIC DNA]</scope>
    <source>
        <strain evidence="3 4">DSM 44109</strain>
    </source>
</reference>
<sequence>MRKVLAAASTVLLTVLLTATPVQAAPKDPLTALRKQLAQGGGVSFTERSASRSGDRPTFERQGLLRYGKLGITASDITAKLNFEEEPKKDSFEENDSIPDSSFMKTPERIIRIGATSYTRGFIIGNRLPKGKVWWKQLPGWTSGVSAMVGDYINAADPGTLKVLLDRSKRSGNTYTGQITLKELQKVSPWARVTLWQDFNDQATAGWKLVVSSSGLPSRLTTYSPGEGNRKRSDIRYTSWGTKASITAPPAGKVTTKLEGDGRSPLPKAPRR</sequence>
<evidence type="ECO:0000256" key="1">
    <source>
        <dbReference type="SAM" id="MobiDB-lite"/>
    </source>
</evidence>
<evidence type="ECO:0000313" key="3">
    <source>
        <dbReference type="EMBL" id="MDP9869400.1"/>
    </source>
</evidence>
<proteinExistence type="predicted"/>
<comment type="caution">
    <text evidence="3">The sequence shown here is derived from an EMBL/GenBank/DDBJ whole genome shotgun (WGS) entry which is preliminary data.</text>
</comment>
<evidence type="ECO:0000313" key="4">
    <source>
        <dbReference type="Proteomes" id="UP001230426"/>
    </source>
</evidence>
<feature type="signal peptide" evidence="2">
    <location>
        <begin position="1"/>
        <end position="24"/>
    </location>
</feature>
<organism evidence="3 4">
    <name type="scientific">Streptosporangium brasiliense</name>
    <dbReference type="NCBI Taxonomy" id="47480"/>
    <lineage>
        <taxon>Bacteria</taxon>
        <taxon>Bacillati</taxon>
        <taxon>Actinomycetota</taxon>
        <taxon>Actinomycetes</taxon>
        <taxon>Streptosporangiales</taxon>
        <taxon>Streptosporangiaceae</taxon>
        <taxon>Streptosporangium</taxon>
    </lineage>
</organism>
<dbReference type="RefSeq" id="WP_306873297.1">
    <property type="nucleotide sequence ID" value="NZ_JAUSRB010000002.1"/>
</dbReference>
<evidence type="ECO:0000256" key="2">
    <source>
        <dbReference type="SAM" id="SignalP"/>
    </source>
</evidence>
<feature type="region of interest" description="Disordered" evidence="1">
    <location>
        <begin position="243"/>
        <end position="272"/>
    </location>
</feature>
<protein>
    <submittedName>
        <fullName evidence="3">Uncharacterized protein</fullName>
    </submittedName>
</protein>
<accession>A0ABT9RJG9</accession>
<keyword evidence="4" id="KW-1185">Reference proteome</keyword>
<keyword evidence="2" id="KW-0732">Signal</keyword>
<dbReference type="EMBL" id="JAUSRB010000002">
    <property type="protein sequence ID" value="MDP9869400.1"/>
    <property type="molecule type" value="Genomic_DNA"/>
</dbReference>